<dbReference type="KEGG" id="dpd:Deipe_2294"/>
<dbReference type="STRING" id="937777.Deipe_2294"/>
<gene>
    <name evidence="1" type="ordered locus">Deipe_2294</name>
</gene>
<evidence type="ECO:0000313" key="2">
    <source>
        <dbReference type="Proteomes" id="UP000010467"/>
    </source>
</evidence>
<keyword evidence="2" id="KW-1185">Reference proteome</keyword>
<protein>
    <recommendedName>
        <fullName evidence="3">DUF3553 domain-containing protein</fullName>
    </recommendedName>
</protein>
<name>L0A419_DEIPD</name>
<dbReference type="PATRIC" id="fig|937777.3.peg.2295"/>
<accession>L0A419</accession>
<organism evidence="1 2">
    <name type="scientific">Deinococcus peraridilitoris (strain DSM 19664 / LMG 22246 / CIP 109416 / KR-200)</name>
    <dbReference type="NCBI Taxonomy" id="937777"/>
    <lineage>
        <taxon>Bacteria</taxon>
        <taxon>Thermotogati</taxon>
        <taxon>Deinococcota</taxon>
        <taxon>Deinococci</taxon>
        <taxon>Deinococcales</taxon>
        <taxon>Deinococcaceae</taxon>
        <taxon>Deinococcus</taxon>
    </lineage>
</organism>
<evidence type="ECO:0000313" key="1">
    <source>
        <dbReference type="EMBL" id="AFZ67775.1"/>
    </source>
</evidence>
<dbReference type="HOGENOM" id="CLU_2552642_0_0_0"/>
<evidence type="ECO:0008006" key="3">
    <source>
        <dbReference type="Google" id="ProtNLM"/>
    </source>
</evidence>
<dbReference type="AlphaFoldDB" id="L0A419"/>
<dbReference type="EMBL" id="CP003382">
    <property type="protein sequence ID" value="AFZ67775.1"/>
    <property type="molecule type" value="Genomic_DNA"/>
</dbReference>
<proteinExistence type="predicted"/>
<reference evidence="2" key="1">
    <citation type="submission" date="2012-03" db="EMBL/GenBank/DDBJ databases">
        <title>Complete sequence of chromosome of Deinococcus peraridilitoris DSM 19664.</title>
        <authorList>
            <person name="Lucas S."/>
            <person name="Copeland A."/>
            <person name="Lapidus A."/>
            <person name="Glavina del Rio T."/>
            <person name="Dalin E."/>
            <person name="Tice H."/>
            <person name="Bruce D."/>
            <person name="Goodwin L."/>
            <person name="Pitluck S."/>
            <person name="Peters L."/>
            <person name="Mikhailova N."/>
            <person name="Lu M."/>
            <person name="Kyrpides N."/>
            <person name="Mavromatis K."/>
            <person name="Ivanova N."/>
            <person name="Brettin T."/>
            <person name="Detter J.C."/>
            <person name="Han C."/>
            <person name="Larimer F."/>
            <person name="Land M."/>
            <person name="Hauser L."/>
            <person name="Markowitz V."/>
            <person name="Cheng J.-F."/>
            <person name="Hugenholtz P."/>
            <person name="Woyke T."/>
            <person name="Wu D."/>
            <person name="Pukall R."/>
            <person name="Steenblock K."/>
            <person name="Brambilla E."/>
            <person name="Klenk H.-P."/>
            <person name="Eisen J.A."/>
        </authorList>
    </citation>
    <scope>NUCLEOTIDE SEQUENCE [LARGE SCALE GENOMIC DNA]</scope>
    <source>
        <strain evidence="2">DSM 19664 / LMG 22246 / CIP 109416 / KR-200</strain>
    </source>
</reference>
<sequence>MTSEKASPPDARRYRWLVEGQLYRYGPKSGKGDEARRGELCQVVTLPRPGSRPANVRVQFADGHLAIVPSGVLRLLPKPTTG</sequence>
<dbReference type="Proteomes" id="UP000010467">
    <property type="component" value="Chromosome"/>
</dbReference>